<comment type="subcellular location">
    <subcellularLocation>
        <location evidence="1">Cell membrane</location>
        <topology evidence="1">Multi-pass membrane protein</topology>
    </subcellularLocation>
</comment>
<name>A0ABN1GSG4_9ACTN</name>
<evidence type="ECO:0000256" key="2">
    <source>
        <dbReference type="ARBA" id="ARBA00022475"/>
    </source>
</evidence>
<evidence type="ECO:0000313" key="7">
    <source>
        <dbReference type="EMBL" id="GAA0618186.1"/>
    </source>
</evidence>
<feature type="transmembrane region" description="Helical" evidence="6">
    <location>
        <begin position="209"/>
        <end position="230"/>
    </location>
</feature>
<comment type="caution">
    <text evidence="7">The sequence shown here is derived from an EMBL/GenBank/DDBJ whole genome shotgun (WGS) entry which is preliminary data.</text>
</comment>
<keyword evidence="2" id="KW-1003">Cell membrane</keyword>
<organism evidence="7 8">
    <name type="scientific">Sporichthya brevicatena</name>
    <dbReference type="NCBI Taxonomy" id="171442"/>
    <lineage>
        <taxon>Bacteria</taxon>
        <taxon>Bacillati</taxon>
        <taxon>Actinomycetota</taxon>
        <taxon>Actinomycetes</taxon>
        <taxon>Sporichthyales</taxon>
        <taxon>Sporichthyaceae</taxon>
        <taxon>Sporichthya</taxon>
    </lineage>
</organism>
<dbReference type="PANTHER" id="PTHR30482">
    <property type="entry name" value="HIGH-AFFINITY BRANCHED-CHAIN AMINO ACID TRANSPORT SYSTEM PERMEASE"/>
    <property type="match status" value="1"/>
</dbReference>
<accession>A0ABN1GSG4</accession>
<feature type="transmembrane region" description="Helical" evidence="6">
    <location>
        <begin position="20"/>
        <end position="38"/>
    </location>
</feature>
<dbReference type="Proteomes" id="UP001500957">
    <property type="component" value="Unassembled WGS sequence"/>
</dbReference>
<evidence type="ECO:0000256" key="5">
    <source>
        <dbReference type="ARBA" id="ARBA00023136"/>
    </source>
</evidence>
<keyword evidence="4 6" id="KW-1133">Transmembrane helix</keyword>
<dbReference type="InterPro" id="IPR043428">
    <property type="entry name" value="LivM-like"/>
</dbReference>
<dbReference type="Pfam" id="PF02653">
    <property type="entry name" value="BPD_transp_2"/>
    <property type="match status" value="1"/>
</dbReference>
<dbReference type="PANTHER" id="PTHR30482:SF10">
    <property type="entry name" value="HIGH-AFFINITY BRANCHED-CHAIN AMINO ACID TRANSPORT PROTEIN BRAE"/>
    <property type="match status" value="1"/>
</dbReference>
<dbReference type="GO" id="GO:0005524">
    <property type="term" value="F:ATP binding"/>
    <property type="evidence" value="ECO:0007669"/>
    <property type="project" value="UniProtKB-KW"/>
</dbReference>
<dbReference type="InterPro" id="IPR001851">
    <property type="entry name" value="ABC_transp_permease"/>
</dbReference>
<feature type="transmembrane region" description="Helical" evidence="6">
    <location>
        <begin position="157"/>
        <end position="177"/>
    </location>
</feature>
<evidence type="ECO:0000256" key="3">
    <source>
        <dbReference type="ARBA" id="ARBA00022692"/>
    </source>
</evidence>
<keyword evidence="8" id="KW-1185">Reference proteome</keyword>
<gene>
    <name evidence="7" type="ORF">GCM10009547_20590</name>
</gene>
<feature type="transmembrane region" description="Helical" evidence="6">
    <location>
        <begin position="67"/>
        <end position="85"/>
    </location>
</feature>
<evidence type="ECO:0000256" key="1">
    <source>
        <dbReference type="ARBA" id="ARBA00004651"/>
    </source>
</evidence>
<reference evidence="7 8" key="1">
    <citation type="journal article" date="2019" name="Int. J. Syst. Evol. Microbiol.">
        <title>The Global Catalogue of Microorganisms (GCM) 10K type strain sequencing project: providing services to taxonomists for standard genome sequencing and annotation.</title>
        <authorList>
            <consortium name="The Broad Institute Genomics Platform"/>
            <consortium name="The Broad Institute Genome Sequencing Center for Infectious Disease"/>
            <person name="Wu L."/>
            <person name="Ma J."/>
        </authorList>
    </citation>
    <scope>NUCLEOTIDE SEQUENCE [LARGE SCALE GENOMIC DNA]</scope>
    <source>
        <strain evidence="7 8">JCM 10671</strain>
    </source>
</reference>
<keyword evidence="7" id="KW-0067">ATP-binding</keyword>
<keyword evidence="7" id="KW-0547">Nucleotide-binding</keyword>
<protein>
    <submittedName>
        <fullName evidence="7">ABC transporter ATP-binding protein</fullName>
    </submittedName>
</protein>
<feature type="transmembrane region" description="Helical" evidence="6">
    <location>
        <begin position="242"/>
        <end position="270"/>
    </location>
</feature>
<keyword evidence="5 6" id="KW-0472">Membrane</keyword>
<evidence type="ECO:0000256" key="4">
    <source>
        <dbReference type="ARBA" id="ARBA00022989"/>
    </source>
</evidence>
<sequence length="331" mass="35717">MDWGRIFSNAIESGLGIDGVYFALAAIGLNIHFGYAGLLNFGQSAFMAMGAYGLAVSVATYGLNFWLALAIGLGLSVVLAILLGIPTLRLRADYLAIVTIAAAEIIRLIVRSVALEDKFGGTDGLQQYSAEFFDLNPYTEGKQYGLLGIEFSARDTWVLTVGWALVMICCLLVWLLMRSPWGRVLKAIREDEDAVRSLGKNVYAYKMQALVLGGVIGALGGFIAALGQGSVAPDLYGSETTFFLYTALILGGAARVFGPVVGAVIFWSLLSFTDNFLREAIANDHISESIMNPNQVGQVRFMLVGLGLVLMLCFRPQGIFGDRKEIALDAR</sequence>
<proteinExistence type="predicted"/>
<evidence type="ECO:0000256" key="6">
    <source>
        <dbReference type="SAM" id="Phobius"/>
    </source>
</evidence>
<dbReference type="RefSeq" id="WP_344604320.1">
    <property type="nucleotide sequence ID" value="NZ_BAAAHE010000015.1"/>
</dbReference>
<dbReference type="CDD" id="cd06581">
    <property type="entry name" value="TM_PBP1_LivM_like"/>
    <property type="match status" value="1"/>
</dbReference>
<evidence type="ECO:0000313" key="8">
    <source>
        <dbReference type="Proteomes" id="UP001500957"/>
    </source>
</evidence>
<keyword evidence="3 6" id="KW-0812">Transmembrane</keyword>
<dbReference type="EMBL" id="BAAAHE010000015">
    <property type="protein sequence ID" value="GAA0618186.1"/>
    <property type="molecule type" value="Genomic_DNA"/>
</dbReference>